<comment type="caution">
    <text evidence="3">The sequence shown here is derived from an EMBL/GenBank/DDBJ whole genome shotgun (WGS) entry which is preliminary data.</text>
</comment>
<accession>A0A2G1XDG3</accession>
<keyword evidence="4" id="KW-1185">Reference proteome</keyword>
<proteinExistence type="predicted"/>
<evidence type="ECO:0000313" key="4">
    <source>
        <dbReference type="Proteomes" id="UP000222531"/>
    </source>
</evidence>
<keyword evidence="2" id="KW-0812">Transmembrane</keyword>
<dbReference type="EMBL" id="NHZO01000154">
    <property type="protein sequence ID" value="PHQ49268.1"/>
    <property type="molecule type" value="Genomic_DNA"/>
</dbReference>
<gene>
    <name evidence="3" type="ORF">BLA24_24730</name>
</gene>
<evidence type="ECO:0000313" key="3">
    <source>
        <dbReference type="EMBL" id="PHQ49268.1"/>
    </source>
</evidence>
<feature type="transmembrane region" description="Helical" evidence="2">
    <location>
        <begin position="6"/>
        <end position="26"/>
    </location>
</feature>
<name>A0A2G1XDG3_STRCJ</name>
<feature type="transmembrane region" description="Helical" evidence="2">
    <location>
        <begin position="128"/>
        <end position="151"/>
    </location>
</feature>
<evidence type="ECO:0000256" key="1">
    <source>
        <dbReference type="SAM" id="MobiDB-lite"/>
    </source>
</evidence>
<organism evidence="3 4">
    <name type="scientific">Streptomyces cinnamoneus</name>
    <name type="common">Streptoverticillium cinnamoneum</name>
    <dbReference type="NCBI Taxonomy" id="53446"/>
    <lineage>
        <taxon>Bacteria</taxon>
        <taxon>Bacillati</taxon>
        <taxon>Actinomycetota</taxon>
        <taxon>Actinomycetes</taxon>
        <taxon>Kitasatosporales</taxon>
        <taxon>Streptomycetaceae</taxon>
        <taxon>Streptomyces</taxon>
        <taxon>Streptomyces cinnamoneus group</taxon>
    </lineage>
</organism>
<sequence length="219" mass="23845">MIVYLLPAIPGLMTLGALAMVAGAVLRRRRLKAAWSGGIAVQGRCLRTYVTTTVWRRGHHESASSSLSHVYEFTDQDGRTRRFEEDGRGTVFEGDAVVVRYPPGRPDRATALEPDDPRARAKTRLQMGFGVFATLLCVAATAVFLTATSVFQSAKDEVDDFRKRPPAEQRQEPRQPSATGWPAELPAPPVTLPTDLPVPPGPPMPSDPPMPPGFPAKHP</sequence>
<keyword evidence="2" id="KW-0472">Membrane</keyword>
<protein>
    <recommendedName>
        <fullName evidence="5">DUF3592 domain-containing protein</fullName>
    </recommendedName>
</protein>
<keyword evidence="2" id="KW-1133">Transmembrane helix</keyword>
<feature type="compositionally biased region" description="Pro residues" evidence="1">
    <location>
        <begin position="185"/>
        <end position="219"/>
    </location>
</feature>
<dbReference type="Proteomes" id="UP000222531">
    <property type="component" value="Unassembled WGS sequence"/>
</dbReference>
<evidence type="ECO:0000256" key="2">
    <source>
        <dbReference type="SAM" id="Phobius"/>
    </source>
</evidence>
<feature type="compositionally biased region" description="Basic and acidic residues" evidence="1">
    <location>
        <begin position="155"/>
        <end position="173"/>
    </location>
</feature>
<evidence type="ECO:0008006" key="5">
    <source>
        <dbReference type="Google" id="ProtNLM"/>
    </source>
</evidence>
<feature type="region of interest" description="Disordered" evidence="1">
    <location>
        <begin position="155"/>
        <end position="219"/>
    </location>
</feature>
<dbReference type="AlphaFoldDB" id="A0A2G1XDG3"/>
<reference evidence="3 4" key="1">
    <citation type="journal article" date="2017" name="Biochemistry">
        <title>Identification of the Biosynthetic Pathway for the Antibiotic Bicyclomycin.</title>
        <authorList>
            <person name="Patteson J."/>
            <person name="Cai W."/>
            <person name="Johnson R.A."/>
            <person name="Santa Maria K."/>
            <person name="Li B."/>
        </authorList>
    </citation>
    <scope>NUCLEOTIDE SEQUENCE [LARGE SCALE GENOMIC DNA]</scope>
    <source>
        <strain evidence="3 4">ATCC 21532</strain>
    </source>
</reference>